<accession>A0A3B9QTJ3</accession>
<dbReference type="Proteomes" id="UP000260925">
    <property type="component" value="Unassembled WGS sequence"/>
</dbReference>
<reference evidence="1 2" key="1">
    <citation type="journal article" date="2018" name="Nat. Biotechnol.">
        <title>A standardized bacterial taxonomy based on genome phylogeny substantially revises the tree of life.</title>
        <authorList>
            <person name="Parks D.H."/>
            <person name="Chuvochina M."/>
            <person name="Waite D.W."/>
            <person name="Rinke C."/>
            <person name="Skarshewski A."/>
            <person name="Chaumeil P.A."/>
            <person name="Hugenholtz P."/>
        </authorList>
    </citation>
    <scope>NUCLEOTIDE SEQUENCE [LARGE SCALE GENOMIC DNA]</scope>
    <source>
        <strain evidence="1">UBA9851</strain>
    </source>
</reference>
<feature type="non-terminal residue" evidence="1">
    <location>
        <position position="1"/>
    </location>
</feature>
<comment type="caution">
    <text evidence="1">The sequence shown here is derived from an EMBL/GenBank/DDBJ whole genome shotgun (WGS) entry which is preliminary data.</text>
</comment>
<name>A0A3B9QTJ3_9CORY</name>
<evidence type="ECO:0000313" key="1">
    <source>
        <dbReference type="EMBL" id="HAF72223.1"/>
    </source>
</evidence>
<dbReference type="EMBL" id="DMDD01000097">
    <property type="protein sequence ID" value="HAF72223.1"/>
    <property type="molecule type" value="Genomic_DNA"/>
</dbReference>
<dbReference type="AlphaFoldDB" id="A0A3B9QTJ3"/>
<evidence type="ECO:0000313" key="2">
    <source>
        <dbReference type="Proteomes" id="UP000260925"/>
    </source>
</evidence>
<proteinExistence type="predicted"/>
<protein>
    <submittedName>
        <fullName evidence="1">Uncharacterized protein</fullName>
    </submittedName>
</protein>
<organism evidence="1 2">
    <name type="scientific">Corynebacterium variabile</name>
    <dbReference type="NCBI Taxonomy" id="1727"/>
    <lineage>
        <taxon>Bacteria</taxon>
        <taxon>Bacillati</taxon>
        <taxon>Actinomycetota</taxon>
        <taxon>Actinomycetes</taxon>
        <taxon>Mycobacteriales</taxon>
        <taxon>Corynebacteriaceae</taxon>
        <taxon>Corynebacterium</taxon>
    </lineage>
</organism>
<sequence>TVEEWDGWIVAVVLTARHIKSEYSSGQKARVVVHPAQAQAFRQQTEGRAASGAAANHVAPGEVVIWTGEPEGLPDRVAAQSFEGIYLWQAGPLRSGDGAISDFDLPTRQERKAARRAMYRGGYRMNLPDPVPVHVTRDVKGRYWWDITG</sequence>
<gene>
    <name evidence="1" type="ORF">DCL06_04220</name>
</gene>